<protein>
    <recommendedName>
        <fullName evidence="3">SH3 domain-containing protein</fullName>
    </recommendedName>
</protein>
<sequence>MSISSQYFEVIADYAGIEGNVKYIPVKKGDVVRLIKKKHKYFKVEKDGRIGKVPKGILIEQMIINKQNDREALLIRNKSGSCLDFIQIYGDESIQQELVNSEYAVELVLSLSTAGGDAEQDDIRIYKILTYISRFIKSLYQGRQTGYFNRGPSFPQQIRLARRSDEQIEEEGGIEEIEEQLFKKGFFISVKLMVIKLGIMINYSFSTIRTPFKANFVKQQRSMIAD</sequence>
<comment type="caution">
    <text evidence="1">The sequence shown here is derived from an EMBL/GenBank/DDBJ whole genome shotgun (WGS) entry which is preliminary data.</text>
</comment>
<evidence type="ECO:0000313" key="1">
    <source>
        <dbReference type="EMBL" id="KAA6372615.1"/>
    </source>
</evidence>
<dbReference type="InterPro" id="IPR036028">
    <property type="entry name" value="SH3-like_dom_sf"/>
</dbReference>
<evidence type="ECO:0008006" key="3">
    <source>
        <dbReference type="Google" id="ProtNLM"/>
    </source>
</evidence>
<gene>
    <name evidence="1" type="ORF">EZS28_031858</name>
</gene>
<evidence type="ECO:0000313" key="2">
    <source>
        <dbReference type="Proteomes" id="UP000324800"/>
    </source>
</evidence>
<organism evidence="1 2">
    <name type="scientific">Streblomastix strix</name>
    <dbReference type="NCBI Taxonomy" id="222440"/>
    <lineage>
        <taxon>Eukaryota</taxon>
        <taxon>Metamonada</taxon>
        <taxon>Preaxostyla</taxon>
        <taxon>Oxymonadida</taxon>
        <taxon>Streblomastigidae</taxon>
        <taxon>Streblomastix</taxon>
    </lineage>
</organism>
<dbReference type="EMBL" id="SNRW01013448">
    <property type="protein sequence ID" value="KAA6372615.1"/>
    <property type="molecule type" value="Genomic_DNA"/>
</dbReference>
<proteinExistence type="predicted"/>
<dbReference type="AlphaFoldDB" id="A0A5J4US25"/>
<reference evidence="1 2" key="1">
    <citation type="submission" date="2019-03" db="EMBL/GenBank/DDBJ databases">
        <title>Single cell metagenomics reveals metabolic interactions within the superorganism composed of flagellate Streblomastix strix and complex community of Bacteroidetes bacteria on its surface.</title>
        <authorList>
            <person name="Treitli S.C."/>
            <person name="Kolisko M."/>
            <person name="Husnik F."/>
            <person name="Keeling P."/>
            <person name="Hampl V."/>
        </authorList>
    </citation>
    <scope>NUCLEOTIDE SEQUENCE [LARGE SCALE GENOMIC DNA]</scope>
    <source>
        <strain evidence="1">ST1C</strain>
    </source>
</reference>
<feature type="non-terminal residue" evidence="1">
    <location>
        <position position="226"/>
    </location>
</feature>
<dbReference type="SUPFAM" id="SSF50044">
    <property type="entry name" value="SH3-domain"/>
    <property type="match status" value="1"/>
</dbReference>
<accession>A0A5J4US25</accession>
<name>A0A5J4US25_9EUKA</name>
<dbReference type="Proteomes" id="UP000324800">
    <property type="component" value="Unassembled WGS sequence"/>
</dbReference>